<dbReference type="PRINTS" id="PR00081">
    <property type="entry name" value="GDHRDH"/>
</dbReference>
<dbReference type="RefSeq" id="WP_074635222.1">
    <property type="nucleotide sequence ID" value="NZ_CP160849.1"/>
</dbReference>
<organism evidence="3 4">
    <name type="scientific">Sulfitobacter pontiacus</name>
    <dbReference type="NCBI Taxonomy" id="60137"/>
    <lineage>
        <taxon>Bacteria</taxon>
        <taxon>Pseudomonadati</taxon>
        <taxon>Pseudomonadota</taxon>
        <taxon>Alphaproteobacteria</taxon>
        <taxon>Rhodobacterales</taxon>
        <taxon>Roseobacteraceae</taxon>
        <taxon>Sulfitobacter</taxon>
    </lineage>
</organism>
<evidence type="ECO:0000313" key="4">
    <source>
        <dbReference type="Proteomes" id="UP000183076"/>
    </source>
</evidence>
<dbReference type="PANTHER" id="PTHR43157:SF31">
    <property type="entry name" value="PHOSPHATIDYLINOSITOL-GLYCAN BIOSYNTHESIS CLASS F PROTEIN"/>
    <property type="match status" value="1"/>
</dbReference>
<evidence type="ECO:0000256" key="2">
    <source>
        <dbReference type="RuleBase" id="RU000363"/>
    </source>
</evidence>
<dbReference type="Pfam" id="PF00106">
    <property type="entry name" value="adh_short"/>
    <property type="match status" value="1"/>
</dbReference>
<dbReference type="EMBL" id="FNNB01000003">
    <property type="protein sequence ID" value="SDW70259.1"/>
    <property type="molecule type" value="Genomic_DNA"/>
</dbReference>
<comment type="similarity">
    <text evidence="2">Belongs to the short-chain dehydrogenases/reductases (SDR) family.</text>
</comment>
<dbReference type="Gene3D" id="3.40.50.720">
    <property type="entry name" value="NAD(P)-binding Rossmann-like Domain"/>
    <property type="match status" value="1"/>
</dbReference>
<dbReference type="PROSITE" id="PS00061">
    <property type="entry name" value="ADH_SHORT"/>
    <property type="match status" value="1"/>
</dbReference>
<dbReference type="InterPro" id="IPR020904">
    <property type="entry name" value="Sc_DH/Rdtase_CS"/>
</dbReference>
<dbReference type="PRINTS" id="PR00080">
    <property type="entry name" value="SDRFAMILY"/>
</dbReference>
<reference evidence="4" key="1">
    <citation type="submission" date="2016-10" db="EMBL/GenBank/DDBJ databases">
        <authorList>
            <person name="Varghese N."/>
            <person name="Submissions S."/>
        </authorList>
    </citation>
    <scope>NUCLEOTIDE SEQUENCE [LARGE SCALE GENOMIC DNA]</scope>
    <source>
        <strain evidence="4">DSM 10014</strain>
    </source>
</reference>
<dbReference type="SUPFAM" id="SSF51735">
    <property type="entry name" value="NAD(P)-binding Rossmann-fold domains"/>
    <property type="match status" value="1"/>
</dbReference>
<dbReference type="GeneID" id="94021136"/>
<evidence type="ECO:0000313" key="3">
    <source>
        <dbReference type="EMBL" id="SDW70259.1"/>
    </source>
</evidence>
<dbReference type="GO" id="GO:0016491">
    <property type="term" value="F:oxidoreductase activity"/>
    <property type="evidence" value="ECO:0007669"/>
    <property type="project" value="UniProtKB-KW"/>
</dbReference>
<dbReference type="InterPro" id="IPR036291">
    <property type="entry name" value="NAD(P)-bd_dom_sf"/>
</dbReference>
<gene>
    <name evidence="3" type="ORF">SAMN04488041_10317</name>
</gene>
<protein>
    <submittedName>
        <fullName evidence="3">Short-chain dehydrogenase</fullName>
    </submittedName>
</protein>
<dbReference type="Proteomes" id="UP000183076">
    <property type="component" value="Unassembled WGS sequence"/>
</dbReference>
<dbReference type="PANTHER" id="PTHR43157">
    <property type="entry name" value="PHOSPHATIDYLINOSITOL-GLYCAN BIOSYNTHESIS CLASS F PROTEIN-RELATED"/>
    <property type="match status" value="1"/>
</dbReference>
<name>A0A1H2VR00_9RHOB</name>
<dbReference type="STRING" id="60137.SAMN04488041_10317"/>
<keyword evidence="1" id="KW-0560">Oxidoreductase</keyword>
<dbReference type="AlphaFoldDB" id="A0A1H2VR00"/>
<sequence length="260" mass="27586">MTKTILITGATDGIGLLTAKTLTAEGHNVLLHGRSADKLEAAAREVGGDPETYRADLSLLEDVNALVADVRAKHDTLDVLINNAGVLKVPNTQTDSGLDVRFMVNTIAPWALTVGLLPIIPKDGRVVSLSSAAQAPVNIKAMRGEQQLGHNEAYAQSKLALTIWSQELAREHPEGPVFVSVNPGSLLATKMVKESYGMAGNDLRIGADILRRAAVSEEFANASGQYYDNDAGRIARPHPAAADRAHVAQLMAAIRELAGT</sequence>
<evidence type="ECO:0000256" key="1">
    <source>
        <dbReference type="ARBA" id="ARBA00023002"/>
    </source>
</evidence>
<proteinExistence type="inferred from homology"/>
<dbReference type="InterPro" id="IPR002347">
    <property type="entry name" value="SDR_fam"/>
</dbReference>
<accession>A0A1H2VR00</accession>